<feature type="region of interest" description="Disordered" evidence="1">
    <location>
        <begin position="1"/>
        <end position="31"/>
    </location>
</feature>
<reference evidence="2" key="2">
    <citation type="submission" date="2023-05" db="EMBL/GenBank/DDBJ databases">
        <authorList>
            <consortium name="Lawrence Berkeley National Laboratory"/>
            <person name="Steindorff A."/>
            <person name="Hensen N."/>
            <person name="Bonometti L."/>
            <person name="Westerberg I."/>
            <person name="Brannstrom I.O."/>
            <person name="Guillou S."/>
            <person name="Cros-Aarteil S."/>
            <person name="Calhoun S."/>
            <person name="Haridas S."/>
            <person name="Kuo A."/>
            <person name="Mondo S."/>
            <person name="Pangilinan J."/>
            <person name="Riley R."/>
            <person name="Labutti K."/>
            <person name="Andreopoulos B."/>
            <person name="Lipzen A."/>
            <person name="Chen C."/>
            <person name="Yanf M."/>
            <person name="Daum C."/>
            <person name="Ng V."/>
            <person name="Clum A."/>
            <person name="Ohm R."/>
            <person name="Martin F."/>
            <person name="Silar P."/>
            <person name="Natvig D."/>
            <person name="Lalanne C."/>
            <person name="Gautier V."/>
            <person name="Ament-Velasquez S.L."/>
            <person name="Kruys A."/>
            <person name="Hutchinson M.I."/>
            <person name="Powell A.J."/>
            <person name="Barry K."/>
            <person name="Miller A.N."/>
            <person name="Grigoriev I.V."/>
            <person name="Debuchy R."/>
            <person name="Gladieux P."/>
            <person name="Thoren M.H."/>
            <person name="Johannesson H."/>
        </authorList>
    </citation>
    <scope>NUCLEOTIDE SEQUENCE</scope>
    <source>
        <strain evidence="2">CBS 990.96</strain>
    </source>
</reference>
<keyword evidence="3" id="KW-1185">Reference proteome</keyword>
<name>A0AAN7BXT4_9PEZI</name>
<accession>A0AAN7BXT4</accession>
<comment type="caution">
    <text evidence="2">The sequence shown here is derived from an EMBL/GenBank/DDBJ whole genome shotgun (WGS) entry which is preliminary data.</text>
</comment>
<sequence>MFSHPGIYKHSSTPLIPPKNNSSHQTSRRHKNTKIIHQPYLTMHLRFTLVIGALLHVVASTPLKSSFLQSPSNSSSLQSHHNHSSPFLSRPEGPVFNHNHTFPINTTIGMILHDEPTYDEGVSCKVMATGNVDMLRSFVNKHHDYPADMIFLAPPGGNCARTECDDTSATYLCSHRGSVQEVAVHANEISNLEWKILSKCNCFPYGKLPLLIAAGTYYTDDYAVWVGYGNCNHGTSELPWTYKYKDANNNGVCI</sequence>
<feature type="region of interest" description="Disordered" evidence="1">
    <location>
        <begin position="69"/>
        <end position="92"/>
    </location>
</feature>
<gene>
    <name evidence="2" type="ORF">QBC38DRAFT_466082</name>
</gene>
<evidence type="ECO:0000313" key="3">
    <source>
        <dbReference type="Proteomes" id="UP001301958"/>
    </source>
</evidence>
<feature type="compositionally biased region" description="Polar residues" evidence="1">
    <location>
        <begin position="10"/>
        <end position="25"/>
    </location>
</feature>
<proteinExistence type="predicted"/>
<organism evidence="2 3">
    <name type="scientific">Podospora fimiseda</name>
    <dbReference type="NCBI Taxonomy" id="252190"/>
    <lineage>
        <taxon>Eukaryota</taxon>
        <taxon>Fungi</taxon>
        <taxon>Dikarya</taxon>
        <taxon>Ascomycota</taxon>
        <taxon>Pezizomycotina</taxon>
        <taxon>Sordariomycetes</taxon>
        <taxon>Sordariomycetidae</taxon>
        <taxon>Sordariales</taxon>
        <taxon>Podosporaceae</taxon>
        <taxon>Podospora</taxon>
    </lineage>
</organism>
<evidence type="ECO:0000313" key="2">
    <source>
        <dbReference type="EMBL" id="KAK4231570.1"/>
    </source>
</evidence>
<protein>
    <submittedName>
        <fullName evidence="2">Uncharacterized protein</fullName>
    </submittedName>
</protein>
<feature type="compositionally biased region" description="Low complexity" evidence="1">
    <location>
        <begin position="69"/>
        <end position="79"/>
    </location>
</feature>
<evidence type="ECO:0000256" key="1">
    <source>
        <dbReference type="SAM" id="MobiDB-lite"/>
    </source>
</evidence>
<dbReference type="EMBL" id="MU865292">
    <property type="protein sequence ID" value="KAK4231570.1"/>
    <property type="molecule type" value="Genomic_DNA"/>
</dbReference>
<reference evidence="2" key="1">
    <citation type="journal article" date="2023" name="Mol. Phylogenet. Evol.">
        <title>Genome-scale phylogeny and comparative genomics of the fungal order Sordariales.</title>
        <authorList>
            <person name="Hensen N."/>
            <person name="Bonometti L."/>
            <person name="Westerberg I."/>
            <person name="Brannstrom I.O."/>
            <person name="Guillou S."/>
            <person name="Cros-Aarteil S."/>
            <person name="Calhoun S."/>
            <person name="Haridas S."/>
            <person name="Kuo A."/>
            <person name="Mondo S."/>
            <person name="Pangilinan J."/>
            <person name="Riley R."/>
            <person name="LaButti K."/>
            <person name="Andreopoulos B."/>
            <person name="Lipzen A."/>
            <person name="Chen C."/>
            <person name="Yan M."/>
            <person name="Daum C."/>
            <person name="Ng V."/>
            <person name="Clum A."/>
            <person name="Steindorff A."/>
            <person name="Ohm R.A."/>
            <person name="Martin F."/>
            <person name="Silar P."/>
            <person name="Natvig D.O."/>
            <person name="Lalanne C."/>
            <person name="Gautier V."/>
            <person name="Ament-Velasquez S.L."/>
            <person name="Kruys A."/>
            <person name="Hutchinson M.I."/>
            <person name="Powell A.J."/>
            <person name="Barry K."/>
            <person name="Miller A.N."/>
            <person name="Grigoriev I.V."/>
            <person name="Debuchy R."/>
            <person name="Gladieux P."/>
            <person name="Hiltunen Thoren M."/>
            <person name="Johannesson H."/>
        </authorList>
    </citation>
    <scope>NUCLEOTIDE SEQUENCE</scope>
    <source>
        <strain evidence="2">CBS 990.96</strain>
    </source>
</reference>
<dbReference type="Proteomes" id="UP001301958">
    <property type="component" value="Unassembled WGS sequence"/>
</dbReference>
<dbReference type="AlphaFoldDB" id="A0AAN7BXT4"/>